<keyword evidence="6 8" id="KW-1133">Transmembrane helix</keyword>
<dbReference type="InterPro" id="IPR044851">
    <property type="entry name" value="Wax_synthase"/>
</dbReference>
<evidence type="ECO:0000256" key="5">
    <source>
        <dbReference type="ARBA" id="ARBA00022692"/>
    </source>
</evidence>
<evidence type="ECO:0000256" key="1">
    <source>
        <dbReference type="ARBA" id="ARBA00004141"/>
    </source>
</evidence>
<dbReference type="Proteomes" id="UP000567179">
    <property type="component" value="Unassembled WGS sequence"/>
</dbReference>
<dbReference type="EMBL" id="JAACJJ010000014">
    <property type="protein sequence ID" value="KAF5327683.1"/>
    <property type="molecule type" value="Genomic_DNA"/>
</dbReference>
<evidence type="ECO:0000256" key="7">
    <source>
        <dbReference type="ARBA" id="ARBA00023136"/>
    </source>
</evidence>
<evidence type="ECO:0000256" key="4">
    <source>
        <dbReference type="ARBA" id="ARBA00022679"/>
    </source>
</evidence>
<dbReference type="GO" id="GO:0016020">
    <property type="term" value="C:membrane"/>
    <property type="evidence" value="ECO:0007669"/>
    <property type="project" value="UniProtKB-SubCell"/>
</dbReference>
<evidence type="ECO:0000313" key="11">
    <source>
        <dbReference type="Proteomes" id="UP000567179"/>
    </source>
</evidence>
<name>A0A8H5BSC4_9AGAR</name>
<evidence type="ECO:0000256" key="3">
    <source>
        <dbReference type="ARBA" id="ARBA00007282"/>
    </source>
</evidence>
<dbReference type="Pfam" id="PF13813">
    <property type="entry name" value="MBOAT_2"/>
    <property type="match status" value="1"/>
</dbReference>
<evidence type="ECO:0000259" key="9">
    <source>
        <dbReference type="Pfam" id="PF13813"/>
    </source>
</evidence>
<feature type="transmembrane region" description="Helical" evidence="8">
    <location>
        <begin position="351"/>
        <end position="375"/>
    </location>
</feature>
<evidence type="ECO:0000313" key="10">
    <source>
        <dbReference type="EMBL" id="KAF5327683.1"/>
    </source>
</evidence>
<comment type="pathway">
    <text evidence="2">Secondary metabolite biosynthesis.</text>
</comment>
<dbReference type="AlphaFoldDB" id="A0A8H5BSC4"/>
<dbReference type="OrthoDB" id="1077582at2759"/>
<accession>A0A8H5BSC4</accession>
<feature type="transmembrane region" description="Helical" evidence="8">
    <location>
        <begin position="7"/>
        <end position="26"/>
    </location>
</feature>
<protein>
    <recommendedName>
        <fullName evidence="9">Wax synthase domain-containing protein</fullName>
    </recommendedName>
</protein>
<keyword evidence="5 8" id="KW-0812">Transmembrane</keyword>
<evidence type="ECO:0000256" key="6">
    <source>
        <dbReference type="ARBA" id="ARBA00022989"/>
    </source>
</evidence>
<comment type="caution">
    <text evidence="10">The sequence shown here is derived from an EMBL/GenBank/DDBJ whole genome shotgun (WGS) entry which is preliminary data.</text>
</comment>
<dbReference type="GO" id="GO:0006629">
    <property type="term" value="P:lipid metabolic process"/>
    <property type="evidence" value="ECO:0007669"/>
    <property type="project" value="InterPro"/>
</dbReference>
<feature type="transmembrane region" description="Helical" evidence="8">
    <location>
        <begin position="32"/>
        <end position="50"/>
    </location>
</feature>
<comment type="similarity">
    <text evidence="3">Belongs to the wax synthase family.</text>
</comment>
<dbReference type="InterPro" id="IPR032805">
    <property type="entry name" value="Wax_synthase_dom"/>
</dbReference>
<organism evidence="10 11">
    <name type="scientific">Psilocybe cf. subviscida</name>
    <dbReference type="NCBI Taxonomy" id="2480587"/>
    <lineage>
        <taxon>Eukaryota</taxon>
        <taxon>Fungi</taxon>
        <taxon>Dikarya</taxon>
        <taxon>Basidiomycota</taxon>
        <taxon>Agaricomycotina</taxon>
        <taxon>Agaricomycetes</taxon>
        <taxon>Agaricomycetidae</taxon>
        <taxon>Agaricales</taxon>
        <taxon>Agaricineae</taxon>
        <taxon>Strophariaceae</taxon>
        <taxon>Psilocybe</taxon>
    </lineage>
</organism>
<keyword evidence="11" id="KW-1185">Reference proteome</keyword>
<feature type="domain" description="Wax synthase" evidence="9">
    <location>
        <begin position="220"/>
        <end position="308"/>
    </location>
</feature>
<evidence type="ECO:0000256" key="2">
    <source>
        <dbReference type="ARBA" id="ARBA00005179"/>
    </source>
</evidence>
<evidence type="ECO:0000256" key="8">
    <source>
        <dbReference type="SAM" id="Phobius"/>
    </source>
</evidence>
<reference evidence="10 11" key="1">
    <citation type="journal article" date="2020" name="ISME J.">
        <title>Uncovering the hidden diversity of litter-decomposition mechanisms in mushroom-forming fungi.</title>
        <authorList>
            <person name="Floudas D."/>
            <person name="Bentzer J."/>
            <person name="Ahren D."/>
            <person name="Johansson T."/>
            <person name="Persson P."/>
            <person name="Tunlid A."/>
        </authorList>
    </citation>
    <scope>NUCLEOTIDE SEQUENCE [LARGE SCALE GENOMIC DNA]</scope>
    <source>
        <strain evidence="10 11">CBS 101986</strain>
    </source>
</reference>
<dbReference type="GO" id="GO:0008374">
    <property type="term" value="F:O-acyltransferase activity"/>
    <property type="evidence" value="ECO:0007669"/>
    <property type="project" value="InterPro"/>
</dbReference>
<comment type="subcellular location">
    <subcellularLocation>
        <location evidence="1">Membrane</location>
        <topology evidence="1">Multi-pass membrane protein</topology>
    </subcellularLocation>
</comment>
<keyword evidence="4" id="KW-0808">Transferase</keyword>
<feature type="transmembrane region" description="Helical" evidence="8">
    <location>
        <begin position="273"/>
        <end position="294"/>
    </location>
</feature>
<gene>
    <name evidence="10" type="ORF">D9619_004301</name>
</gene>
<dbReference type="PANTHER" id="PTHR31595">
    <property type="entry name" value="LONG-CHAIN-ALCOHOL O-FATTY-ACYLTRANSFERASE 3-RELATED"/>
    <property type="match status" value="1"/>
</dbReference>
<keyword evidence="7 8" id="KW-0472">Membrane</keyword>
<dbReference type="PANTHER" id="PTHR31595:SF57">
    <property type="entry name" value="OS04G0481900 PROTEIN"/>
    <property type="match status" value="1"/>
</dbReference>
<proteinExistence type="inferred from homology"/>
<sequence>MSGANRLPFSGPLYGLFQVLLVAVNIPATPATLRWPLLLATIYIAYYLIVKTSIGDLAADFGVGSGILTQLFTQLDFLFVTDPNTLIDHANPIPGKITEQPWPTRAKWTLNLYLNPRGVGWGHEPRNMPPRYPPGTPRWAFARAKLLEAALCGGVEFCLYVVNASNPAMTSGTKLSTAPLYWRALGAGCFGTQGLLRMRAMQCATAAVAVGSGLSSPERWPGLFGSPFDAWSVGRLWGRTWHKILRKPMIAFATLTTTKALRMPPKNGPIQSAVWVVALFLFVALIHIGGEYMATKRLMLGGTVKFFMLQPVAIIFEQTVGYLWTRRSPPPTKQKGHTTVPPLWVRCVGHIWVVLFYSWTLPFMMDPYAVGGIFIDERFDLRRLMHL</sequence>